<name>A0A1M5T7Z9_9FLAO</name>
<dbReference type="Pfam" id="PF12081">
    <property type="entry name" value="GldM_1st"/>
    <property type="match status" value="1"/>
</dbReference>
<dbReference type="InterPro" id="IPR022719">
    <property type="entry name" value="Motility-assoc_prot_GldM_C"/>
</dbReference>
<dbReference type="AlphaFoldDB" id="A0A1M5T7Z9"/>
<feature type="domain" description="Gliding motility-associated protein GldM C-terminal" evidence="1">
    <location>
        <begin position="414"/>
        <end position="518"/>
    </location>
</feature>
<dbReference type="Pfam" id="PF12080">
    <property type="entry name" value="GldM_4th"/>
    <property type="match status" value="1"/>
</dbReference>
<evidence type="ECO:0000259" key="2">
    <source>
        <dbReference type="Pfam" id="PF12081"/>
    </source>
</evidence>
<dbReference type="Proteomes" id="UP000184109">
    <property type="component" value="Unassembled WGS sequence"/>
</dbReference>
<dbReference type="Pfam" id="PF21602">
    <property type="entry name" value="GldM_3rd"/>
    <property type="match status" value="1"/>
</dbReference>
<keyword evidence="6" id="KW-1185">Reference proteome</keyword>
<dbReference type="Pfam" id="PF21601">
    <property type="entry name" value="GldM_2nd"/>
    <property type="match status" value="1"/>
</dbReference>
<dbReference type="NCBIfam" id="TIGR03517">
    <property type="entry name" value="GldM_gliding"/>
    <property type="match status" value="1"/>
</dbReference>
<dbReference type="EMBL" id="FQXQ01000001">
    <property type="protein sequence ID" value="SHH46483.1"/>
    <property type="molecule type" value="Genomic_DNA"/>
</dbReference>
<evidence type="ECO:0000313" key="5">
    <source>
        <dbReference type="EMBL" id="SHH46483.1"/>
    </source>
</evidence>
<accession>A0A1M5T7Z9</accession>
<sequence length="520" mass="56299">MAGAKLSPRQKMINLMYLVLLALLAMQVSVEVMEAFAKMYERSEDAIEQGVEKNKTTLGDLYQLSKENSAQYAEIYQIATKIDNLSKEFIAEIKVLKDKIKEENPLDPETGKLPATEMGKGDLMDEFLFVGDKNNKAGNQFVSAVDTYREEMLKLISGNQNIVNQINANFETKPVEVNSIKKSWLDYNFKGIPTIGTIAILSSMENAVLNIENEALTSFLSGRLKKATSANNLKALVIPSKTAFFEGEKFEGEVLLASRDDSKVPNKVVINGNKLDLNDAKVFNNGVVSLSLPSGKVGENTIVGEFTFIENGKEVKIPVNSNYAVVPKPSGAVISADKMNVVYRGIENPITISMAGINANKINASATGLRRINGSSYILRPGGGTSVQINVTGITDSGETIKSAPVPFRIKDIPAPQASIRGEYGSISMPKTSLVKSSISAALPDFVFDLNLNVLSFKVKVPGKTTVIVNGNRMNAQAQKAIESASRGDIVTIFGIRAAIVGNSSYKLKEVLPISVEISN</sequence>
<feature type="domain" description="Gliding motility-associated protein GldM first immunoglobulin-like" evidence="3">
    <location>
        <begin position="225"/>
        <end position="327"/>
    </location>
</feature>
<dbReference type="InterPro" id="IPR022720">
    <property type="entry name" value="Motility-assoc_prot_GldM_N"/>
</dbReference>
<dbReference type="InterPro" id="IPR019859">
    <property type="entry name" value="Motility-assoc_prot_GldM"/>
</dbReference>
<evidence type="ECO:0000259" key="1">
    <source>
        <dbReference type="Pfam" id="PF12080"/>
    </source>
</evidence>
<organism evidence="5 6">
    <name type="scientific">Wenyingzhuangia marina</name>
    <dbReference type="NCBI Taxonomy" id="1195760"/>
    <lineage>
        <taxon>Bacteria</taxon>
        <taxon>Pseudomonadati</taxon>
        <taxon>Bacteroidota</taxon>
        <taxon>Flavobacteriia</taxon>
        <taxon>Flavobacteriales</taxon>
        <taxon>Flavobacteriaceae</taxon>
        <taxon>Wenyingzhuangia</taxon>
    </lineage>
</organism>
<proteinExistence type="predicted"/>
<evidence type="ECO:0000259" key="3">
    <source>
        <dbReference type="Pfam" id="PF21601"/>
    </source>
</evidence>
<evidence type="ECO:0000259" key="4">
    <source>
        <dbReference type="Pfam" id="PF21602"/>
    </source>
</evidence>
<dbReference type="OrthoDB" id="1490890at2"/>
<dbReference type="InterPro" id="IPR048406">
    <property type="entry name" value="GldM_Ig-like-2"/>
</dbReference>
<dbReference type="STRING" id="1195760.SAMN05444281_0727"/>
<gene>
    <name evidence="5" type="ORF">SAMN05444281_0727</name>
</gene>
<evidence type="ECO:0000313" key="6">
    <source>
        <dbReference type="Proteomes" id="UP000184109"/>
    </source>
</evidence>
<dbReference type="InterPro" id="IPR048405">
    <property type="entry name" value="GldM_Ig-like-1"/>
</dbReference>
<feature type="domain" description="Gliding motility-associated protein GldM N-terminal" evidence="2">
    <location>
        <begin position="31"/>
        <end position="221"/>
    </location>
</feature>
<reference evidence="6" key="1">
    <citation type="submission" date="2016-11" db="EMBL/GenBank/DDBJ databases">
        <authorList>
            <person name="Varghese N."/>
            <person name="Submissions S."/>
        </authorList>
    </citation>
    <scope>NUCLEOTIDE SEQUENCE [LARGE SCALE GENOMIC DNA]</scope>
    <source>
        <strain evidence="6">DSM 100572</strain>
    </source>
</reference>
<dbReference type="RefSeq" id="WP_073118315.1">
    <property type="nucleotide sequence ID" value="NZ_BMEN01000001.1"/>
</dbReference>
<protein>
    <submittedName>
        <fullName evidence="5">Protein involved in gliding motility GldM</fullName>
    </submittedName>
</protein>
<feature type="domain" description="Gliding motility-associated protein GldM second immunoglobulin-like" evidence="4">
    <location>
        <begin position="332"/>
        <end position="411"/>
    </location>
</feature>